<dbReference type="Gene3D" id="3.30.1150.10">
    <property type="match status" value="1"/>
</dbReference>
<dbReference type="InterPro" id="IPR000297">
    <property type="entry name" value="PPIase_PpiC"/>
</dbReference>
<dbReference type="Pfam" id="PF00639">
    <property type="entry name" value="Rotamase"/>
    <property type="match status" value="1"/>
</dbReference>
<dbReference type="RefSeq" id="WP_210512354.1">
    <property type="nucleotide sequence ID" value="NZ_JAFIDN010000008.1"/>
</dbReference>
<sequence>MNIQSVIIKIFLPIALSVSNTLLGCTAKREAMEPTQVTELPAFKSEEDKDYLELIVMFHLEEDGTIKDLQMVDSSGDVRWDSAAADSMKSWRFPSPSDSESKIFTRTVKVDIIPAEILNIAELLFQNKSDADLIYSRLRAGKSFESFVKETQEGETIAIEGRLIEGVESTEYPAQVAKILVNLQEGQYSSPVELGGKYAIFKRYGDDLQDQ</sequence>
<dbReference type="GO" id="GO:0003755">
    <property type="term" value="F:peptidyl-prolyl cis-trans isomerase activity"/>
    <property type="evidence" value="ECO:0007669"/>
    <property type="project" value="UniProtKB-KW"/>
</dbReference>
<keyword evidence="5" id="KW-0697">Rotamase</keyword>
<reference evidence="7" key="1">
    <citation type="submission" date="2021-02" db="EMBL/GenBank/DDBJ databases">
        <title>Natronogracilivirga saccharolytica gen. nov. sp. nov. a new anaerobic, haloalkiliphilic carbohydrate-fermenting bacterium from soda lake and proposing of Cyclonatronumiaceae fam. nov. in the phylum Balneolaeota.</title>
        <authorList>
            <person name="Zhilina T.N."/>
            <person name="Sorokin D.Y."/>
            <person name="Zavarzina D.G."/>
            <person name="Toshchakov S.V."/>
            <person name="Kublanov I.V."/>
        </authorList>
    </citation>
    <scope>NUCLEOTIDE SEQUENCE</scope>
    <source>
        <strain evidence="7">Z-1702</strain>
    </source>
</reference>
<dbReference type="Proteomes" id="UP000673975">
    <property type="component" value="Unassembled WGS sequence"/>
</dbReference>
<dbReference type="SUPFAM" id="SSF74653">
    <property type="entry name" value="TolA/TonB C-terminal domain"/>
    <property type="match status" value="1"/>
</dbReference>
<dbReference type="Gene3D" id="3.10.50.40">
    <property type="match status" value="1"/>
</dbReference>
<dbReference type="GO" id="GO:0016020">
    <property type="term" value="C:membrane"/>
    <property type="evidence" value="ECO:0007669"/>
    <property type="project" value="UniProtKB-SubCell"/>
</dbReference>
<organism evidence="7 8">
    <name type="scientific">Natronogracilivirga saccharolytica</name>
    <dbReference type="NCBI Taxonomy" id="2812953"/>
    <lineage>
        <taxon>Bacteria</taxon>
        <taxon>Pseudomonadati</taxon>
        <taxon>Balneolota</taxon>
        <taxon>Balneolia</taxon>
        <taxon>Balneolales</taxon>
        <taxon>Cyclonatronaceae</taxon>
        <taxon>Natronogracilivirga</taxon>
    </lineage>
</organism>
<evidence type="ECO:0000256" key="4">
    <source>
        <dbReference type="ARBA" id="ARBA00023136"/>
    </source>
</evidence>
<evidence type="ECO:0000256" key="1">
    <source>
        <dbReference type="ARBA" id="ARBA00004167"/>
    </source>
</evidence>
<accession>A0A8J7RSP4</accession>
<evidence type="ECO:0000313" key="8">
    <source>
        <dbReference type="Proteomes" id="UP000673975"/>
    </source>
</evidence>
<keyword evidence="3" id="KW-1133">Transmembrane helix</keyword>
<keyword evidence="8" id="KW-1185">Reference proteome</keyword>
<comment type="caution">
    <text evidence="7">The sequence shown here is derived from an EMBL/GenBank/DDBJ whole genome shotgun (WGS) entry which is preliminary data.</text>
</comment>
<evidence type="ECO:0000259" key="6">
    <source>
        <dbReference type="PROSITE" id="PS50198"/>
    </source>
</evidence>
<dbReference type="InterPro" id="IPR046357">
    <property type="entry name" value="PPIase_dom_sf"/>
</dbReference>
<dbReference type="AlphaFoldDB" id="A0A8J7RSP4"/>
<dbReference type="PROSITE" id="PS50198">
    <property type="entry name" value="PPIC_PPIASE_2"/>
    <property type="match status" value="1"/>
</dbReference>
<comment type="subcellular location">
    <subcellularLocation>
        <location evidence="1">Membrane</location>
        <topology evidence="1">Single-pass membrane protein</topology>
    </subcellularLocation>
</comment>
<name>A0A8J7RSP4_9BACT</name>
<keyword evidence="2" id="KW-0812">Transmembrane</keyword>
<dbReference type="SUPFAM" id="SSF54534">
    <property type="entry name" value="FKBP-like"/>
    <property type="match status" value="1"/>
</dbReference>
<keyword evidence="4" id="KW-0472">Membrane</keyword>
<feature type="domain" description="PpiC" evidence="6">
    <location>
        <begin position="115"/>
        <end position="205"/>
    </location>
</feature>
<dbReference type="NCBIfam" id="TIGR01352">
    <property type="entry name" value="tonB_Cterm"/>
    <property type="match status" value="1"/>
</dbReference>
<evidence type="ECO:0000313" key="7">
    <source>
        <dbReference type="EMBL" id="MBP3193064.1"/>
    </source>
</evidence>
<dbReference type="InterPro" id="IPR006260">
    <property type="entry name" value="TonB/TolA_C"/>
</dbReference>
<proteinExistence type="predicted"/>
<dbReference type="EMBL" id="JAFIDN010000008">
    <property type="protein sequence ID" value="MBP3193064.1"/>
    <property type="molecule type" value="Genomic_DNA"/>
</dbReference>
<evidence type="ECO:0000256" key="5">
    <source>
        <dbReference type="PROSITE-ProRule" id="PRU00278"/>
    </source>
</evidence>
<keyword evidence="5" id="KW-0413">Isomerase</keyword>
<gene>
    <name evidence="7" type="ORF">NATSA_10350</name>
</gene>
<evidence type="ECO:0000256" key="2">
    <source>
        <dbReference type="ARBA" id="ARBA00022692"/>
    </source>
</evidence>
<protein>
    <submittedName>
        <fullName evidence="7">TonB family protein</fullName>
    </submittedName>
</protein>
<evidence type="ECO:0000256" key="3">
    <source>
        <dbReference type="ARBA" id="ARBA00022989"/>
    </source>
</evidence>